<feature type="region of interest" description="Disordered" evidence="2">
    <location>
        <begin position="479"/>
        <end position="504"/>
    </location>
</feature>
<evidence type="ECO:0000313" key="7">
    <source>
        <dbReference type="Proteomes" id="UP000449710"/>
    </source>
</evidence>
<dbReference type="SMART" id="SM01208">
    <property type="entry name" value="G5"/>
    <property type="match status" value="1"/>
</dbReference>
<comment type="caution">
    <text evidence="6">The sequence shown here is derived from an EMBL/GenBank/DDBJ whole genome shotgun (WGS) entry which is preliminary data.</text>
</comment>
<proteinExistence type="predicted"/>
<dbReference type="InterPro" id="IPR018392">
    <property type="entry name" value="LysM"/>
</dbReference>
<dbReference type="PROSITE" id="PS51782">
    <property type="entry name" value="LYSM"/>
    <property type="match status" value="1"/>
</dbReference>
<evidence type="ECO:0000259" key="5">
    <source>
        <dbReference type="PROSITE" id="PS51782"/>
    </source>
</evidence>
<dbReference type="SMART" id="SM00257">
    <property type="entry name" value="LysM"/>
    <property type="match status" value="1"/>
</dbReference>
<dbReference type="PANTHER" id="PTHR21666:SF270">
    <property type="entry name" value="MUREIN HYDROLASE ACTIVATOR ENVC"/>
    <property type="match status" value="1"/>
</dbReference>
<keyword evidence="3" id="KW-1133">Transmembrane helix</keyword>
<dbReference type="InterPro" id="IPR011055">
    <property type="entry name" value="Dup_hybrid_motif"/>
</dbReference>
<keyword evidence="1" id="KW-0732">Signal</keyword>
<dbReference type="GO" id="GO:0004222">
    <property type="term" value="F:metalloendopeptidase activity"/>
    <property type="evidence" value="ECO:0007669"/>
    <property type="project" value="TreeGrafter"/>
</dbReference>
<organism evidence="6 7">
    <name type="scientific">Isachenkonia alkalipeptolytica</name>
    <dbReference type="NCBI Taxonomy" id="2565777"/>
    <lineage>
        <taxon>Bacteria</taxon>
        <taxon>Bacillati</taxon>
        <taxon>Bacillota</taxon>
        <taxon>Clostridia</taxon>
        <taxon>Eubacteriales</taxon>
        <taxon>Clostridiaceae</taxon>
        <taxon>Isachenkonia</taxon>
    </lineage>
</organism>
<dbReference type="Pfam" id="PF01551">
    <property type="entry name" value="Peptidase_M23"/>
    <property type="match status" value="1"/>
</dbReference>
<dbReference type="Proteomes" id="UP000449710">
    <property type="component" value="Unassembled WGS sequence"/>
</dbReference>
<dbReference type="EMBL" id="SUMG01000005">
    <property type="protein sequence ID" value="NBG88103.1"/>
    <property type="molecule type" value="Genomic_DNA"/>
</dbReference>
<dbReference type="Pfam" id="PF01476">
    <property type="entry name" value="LysM"/>
    <property type="match status" value="1"/>
</dbReference>
<dbReference type="SUPFAM" id="SSF54106">
    <property type="entry name" value="LysM domain"/>
    <property type="match status" value="1"/>
</dbReference>
<gene>
    <name evidence="6" type="ORF">ISALK_06265</name>
</gene>
<feature type="domain" description="G5" evidence="4">
    <location>
        <begin position="303"/>
        <end position="383"/>
    </location>
</feature>
<dbReference type="Gene3D" id="3.10.350.10">
    <property type="entry name" value="LysM domain"/>
    <property type="match status" value="1"/>
</dbReference>
<evidence type="ECO:0000259" key="4">
    <source>
        <dbReference type="PROSITE" id="PS51109"/>
    </source>
</evidence>
<keyword evidence="7" id="KW-1185">Reference proteome</keyword>
<accession>A0AA43XJP9</accession>
<dbReference type="Gene3D" id="2.20.230.10">
    <property type="entry name" value="Resuscitation-promoting factor rpfb"/>
    <property type="match status" value="1"/>
</dbReference>
<evidence type="ECO:0000256" key="3">
    <source>
        <dbReference type="SAM" id="Phobius"/>
    </source>
</evidence>
<reference evidence="6 7" key="1">
    <citation type="submission" date="2019-04" db="EMBL/GenBank/DDBJ databases">
        <title>Isachenkonia alkalipeptolytica gen. nov. sp. nov. a new anaerobic, alkiliphilic organothrophic bacterium capable to reduce synthesized ferrihydrite isolated from a soda lake.</title>
        <authorList>
            <person name="Toshchakov S.V."/>
            <person name="Zavarzina D.G."/>
            <person name="Zhilina T.N."/>
            <person name="Kostrikina N.A."/>
            <person name="Kublanov I.V."/>
        </authorList>
    </citation>
    <scope>NUCLEOTIDE SEQUENCE [LARGE SCALE GENOMIC DNA]</scope>
    <source>
        <strain evidence="6 7">Z-1701</strain>
    </source>
</reference>
<dbReference type="RefSeq" id="WP_160720258.1">
    <property type="nucleotide sequence ID" value="NZ_SUMG01000005.1"/>
</dbReference>
<keyword evidence="3" id="KW-0812">Transmembrane</keyword>
<dbReference type="InterPro" id="IPR016047">
    <property type="entry name" value="M23ase_b-sheet_dom"/>
</dbReference>
<dbReference type="InterPro" id="IPR036779">
    <property type="entry name" value="LysM_dom_sf"/>
</dbReference>
<evidence type="ECO:0000256" key="1">
    <source>
        <dbReference type="ARBA" id="ARBA00022729"/>
    </source>
</evidence>
<name>A0AA43XJP9_9CLOT</name>
<feature type="domain" description="LysM" evidence="5">
    <location>
        <begin position="251"/>
        <end position="296"/>
    </location>
</feature>
<dbReference type="PROSITE" id="PS51109">
    <property type="entry name" value="G5"/>
    <property type="match status" value="1"/>
</dbReference>
<evidence type="ECO:0000256" key="2">
    <source>
        <dbReference type="SAM" id="MobiDB-lite"/>
    </source>
</evidence>
<protein>
    <submittedName>
        <fullName evidence="6">LysM peptidoglycan-binding domain-containing protein</fullName>
    </submittedName>
</protein>
<dbReference type="AlphaFoldDB" id="A0AA43XJP9"/>
<evidence type="ECO:0000313" key="6">
    <source>
        <dbReference type="EMBL" id="NBG88103.1"/>
    </source>
</evidence>
<dbReference type="PANTHER" id="PTHR21666">
    <property type="entry name" value="PEPTIDASE-RELATED"/>
    <property type="match status" value="1"/>
</dbReference>
<feature type="transmembrane region" description="Helical" evidence="3">
    <location>
        <begin position="64"/>
        <end position="82"/>
    </location>
</feature>
<dbReference type="InterPro" id="IPR011098">
    <property type="entry name" value="G5_dom"/>
</dbReference>
<sequence>MGYFQKLRQQGKDKMEKSGAWLQKQRKTLKLTEKTNNIKRYIATTTAQTKEKIKGKKITLPQKGGVVLGIGFAVLLVVGVTLSSEGVPILEPTYEGYTVSVEDEEIGVVENREIVEQMVKDMEEDLRDRHDENIVVEEESLSFTKGEFKESETPLTELSVIEERILSSIDYHVEAYTIKVEGETLVKLRSEEEASKLLDKIKEDYTEEDKEYEEVAFNEEITIEEALVSLGEIQEEDNALKILQKGTDEEEVHEVAEGETISEIAKQYGLTSEDIEQANRHLEDLHMISIGDELNLIVPKPYITVRTVEHVEYTEEIDFETEYNDTDSMYEGDRKITQQGASGEKEISGYVIRENGRKIDMEIEEEKIIAEPVTRIVARGTAERPTTVATGSFSSPTRGRLTSGFGTRWGRMHNGIDVAGPTGTPVNAADAGQVEFAGYRGSYGNLVIINHENGYQTYYAHLNAINVSSGDRVHKGARIGSMGSTGRSTGPHLHFEVRRNGQPTNPLNFVNY</sequence>
<dbReference type="SUPFAM" id="SSF51261">
    <property type="entry name" value="Duplicated hybrid motif"/>
    <property type="match status" value="1"/>
</dbReference>
<dbReference type="Pfam" id="PF07501">
    <property type="entry name" value="G5"/>
    <property type="match status" value="1"/>
</dbReference>
<keyword evidence="3" id="KW-0472">Membrane</keyword>
<dbReference type="Gene3D" id="2.70.70.10">
    <property type="entry name" value="Glucose Permease (Domain IIA)"/>
    <property type="match status" value="1"/>
</dbReference>
<dbReference type="InterPro" id="IPR050570">
    <property type="entry name" value="Cell_wall_metabolism_enzyme"/>
</dbReference>
<dbReference type="CDD" id="cd00118">
    <property type="entry name" value="LysM"/>
    <property type="match status" value="1"/>
</dbReference>
<dbReference type="CDD" id="cd12797">
    <property type="entry name" value="M23_peptidase"/>
    <property type="match status" value="1"/>
</dbReference>